<dbReference type="EMBL" id="JXUW01000035">
    <property type="protein sequence ID" value="KJE75587.1"/>
    <property type="molecule type" value="Genomic_DNA"/>
</dbReference>
<dbReference type="PANTHER" id="PTHR35330:SF1">
    <property type="entry name" value="SIROHEME BIOSYNTHESIS PROTEIN MET8"/>
    <property type="match status" value="1"/>
</dbReference>
<dbReference type="Pfam" id="PF13241">
    <property type="entry name" value="NAD_binding_7"/>
    <property type="match status" value="1"/>
</dbReference>
<dbReference type="GO" id="GO:0032259">
    <property type="term" value="P:methylation"/>
    <property type="evidence" value="ECO:0007669"/>
    <property type="project" value="UniProtKB-KW"/>
</dbReference>
<evidence type="ECO:0000256" key="2">
    <source>
        <dbReference type="ARBA" id="ARBA00012400"/>
    </source>
</evidence>
<dbReference type="EC" id="1.3.1.76" evidence="2"/>
<comment type="caution">
    <text evidence="6">The sequence shown here is derived from an EMBL/GenBank/DDBJ whole genome shotgun (WGS) entry which is preliminary data.</text>
</comment>
<dbReference type="InterPro" id="IPR036291">
    <property type="entry name" value="NAD(P)-bd_dom_sf"/>
</dbReference>
<keyword evidence="6" id="KW-0808">Transferase</keyword>
<dbReference type="UniPathway" id="UPA00262">
    <property type="reaction ID" value="UER00222"/>
</dbReference>
<dbReference type="RefSeq" id="WP_052566374.1">
    <property type="nucleotide sequence ID" value="NZ_JQKF01000040.1"/>
</dbReference>
<dbReference type="GO" id="GO:0043115">
    <property type="term" value="F:precorrin-2 dehydrogenase activity"/>
    <property type="evidence" value="ECO:0007669"/>
    <property type="project" value="UniProtKB-EC"/>
</dbReference>
<dbReference type="eggNOG" id="COG1648">
    <property type="taxonomic scope" value="Bacteria"/>
</dbReference>
<dbReference type="SUPFAM" id="SSF51735">
    <property type="entry name" value="NAD(P)-binding Rossmann-fold domains"/>
    <property type="match status" value="1"/>
</dbReference>
<keyword evidence="3 6" id="KW-0560">Oxidoreductase</keyword>
<gene>
    <name evidence="6" type="primary">cysG</name>
    <name evidence="6" type="ORF">FEAC_26690</name>
</gene>
<dbReference type="Gene3D" id="3.40.50.720">
    <property type="entry name" value="NAD(P)-binding Rossmann-like Domain"/>
    <property type="match status" value="1"/>
</dbReference>
<reference evidence="6 7" key="1">
    <citation type="submission" date="2015-01" db="EMBL/GenBank/DDBJ databases">
        <title>Draft genome of the acidophilic iron oxidizer Ferrimicrobium acidiphilum strain T23.</title>
        <authorList>
            <person name="Poehlein A."/>
            <person name="Eisen S."/>
            <person name="Schloemann M."/>
            <person name="Johnson B.D."/>
            <person name="Daniel R."/>
            <person name="Muehling M."/>
        </authorList>
    </citation>
    <scope>NUCLEOTIDE SEQUENCE [LARGE SCALE GENOMIC DNA]</scope>
    <source>
        <strain evidence="6 7">T23</strain>
    </source>
</reference>
<name>A0A0D8FTK2_9ACTN</name>
<dbReference type="GO" id="GO:0019354">
    <property type="term" value="P:siroheme biosynthetic process"/>
    <property type="evidence" value="ECO:0007669"/>
    <property type="project" value="UniProtKB-UniPathway"/>
</dbReference>
<dbReference type="InterPro" id="IPR028161">
    <property type="entry name" value="Met8-like"/>
</dbReference>
<dbReference type="AlphaFoldDB" id="A0A0D8FTK2"/>
<comment type="pathway">
    <text evidence="1">Porphyrin-containing compound metabolism; siroheme biosynthesis; sirohydrochlorin from precorrin-2: step 1/1.</text>
</comment>
<dbReference type="GO" id="GO:0004325">
    <property type="term" value="F:ferrochelatase activity"/>
    <property type="evidence" value="ECO:0007669"/>
    <property type="project" value="InterPro"/>
</dbReference>
<organism evidence="6 7">
    <name type="scientific">Ferrimicrobium acidiphilum DSM 19497</name>
    <dbReference type="NCBI Taxonomy" id="1121877"/>
    <lineage>
        <taxon>Bacteria</taxon>
        <taxon>Bacillati</taxon>
        <taxon>Actinomycetota</taxon>
        <taxon>Acidimicrobiia</taxon>
        <taxon>Acidimicrobiales</taxon>
        <taxon>Acidimicrobiaceae</taxon>
        <taxon>Ferrimicrobium</taxon>
    </lineage>
</organism>
<keyword evidence="4" id="KW-0520">NAD</keyword>
<evidence type="ECO:0000256" key="4">
    <source>
        <dbReference type="ARBA" id="ARBA00023027"/>
    </source>
</evidence>
<evidence type="ECO:0000256" key="3">
    <source>
        <dbReference type="ARBA" id="ARBA00023002"/>
    </source>
</evidence>
<evidence type="ECO:0000313" key="7">
    <source>
        <dbReference type="Proteomes" id="UP000032336"/>
    </source>
</evidence>
<accession>A0A0D8FTK2</accession>
<evidence type="ECO:0000313" key="6">
    <source>
        <dbReference type="EMBL" id="KJE75587.1"/>
    </source>
</evidence>
<dbReference type="Proteomes" id="UP000032336">
    <property type="component" value="Unassembled WGS sequence"/>
</dbReference>
<keyword evidence="6" id="KW-0456">Lyase</keyword>
<evidence type="ECO:0000256" key="5">
    <source>
        <dbReference type="ARBA" id="ARBA00023244"/>
    </source>
</evidence>
<dbReference type="PANTHER" id="PTHR35330">
    <property type="entry name" value="SIROHEME BIOSYNTHESIS PROTEIN MET8"/>
    <property type="match status" value="1"/>
</dbReference>
<keyword evidence="5" id="KW-0627">Porphyrin biosynthesis</keyword>
<dbReference type="GeneID" id="78373672"/>
<evidence type="ECO:0000256" key="1">
    <source>
        <dbReference type="ARBA" id="ARBA00005010"/>
    </source>
</evidence>
<keyword evidence="7" id="KW-1185">Reference proteome</keyword>
<dbReference type="GO" id="GO:0008168">
    <property type="term" value="F:methyltransferase activity"/>
    <property type="evidence" value="ECO:0007669"/>
    <property type="project" value="UniProtKB-KW"/>
</dbReference>
<protein>
    <recommendedName>
        <fullName evidence="2">precorrin-2 dehydrogenase</fullName>
        <ecNumber evidence="2">1.3.1.76</ecNumber>
    </recommendedName>
</protein>
<keyword evidence="6" id="KW-0489">Methyltransferase</keyword>
<dbReference type="SUPFAM" id="SSF75615">
    <property type="entry name" value="Siroheme synthase middle domains-like"/>
    <property type="match status" value="1"/>
</dbReference>
<dbReference type="OrthoDB" id="9815856at2"/>
<dbReference type="STRING" id="1121877.FEAC_26690"/>
<sequence length="198" mass="22418">MMVKLRLENRMVVVIGASDEAVQRANSFANQGARVLLVGTPAGGWASLISIQDDSSMSCRYAKRPSRKDLKRAALVVATDRDDVINTWLSDKAKRYRFLLNTLDVPEYCDYYHVAIRRPHLDIEIGVSTDGHSPAFASSLATRLAKTVTDDDCHTYEVLKQIRQQLRQQGQSPSSLDWVQLELETRQSRLRETRQAQL</sequence>
<proteinExistence type="predicted"/>